<evidence type="ECO:0000313" key="3">
    <source>
        <dbReference type="Proteomes" id="UP000243528"/>
    </source>
</evidence>
<proteinExistence type="predicted"/>
<dbReference type="Proteomes" id="UP000243528">
    <property type="component" value="Unassembled WGS sequence"/>
</dbReference>
<accession>A0A2P8DM35</accession>
<dbReference type="EMBL" id="PYGE01000020">
    <property type="protein sequence ID" value="PSK98280.1"/>
    <property type="molecule type" value="Genomic_DNA"/>
</dbReference>
<protein>
    <recommendedName>
        <fullName evidence="4">Mce-associated membrane protein</fullName>
    </recommendedName>
</protein>
<keyword evidence="3" id="KW-1185">Reference proteome</keyword>
<gene>
    <name evidence="2" type="ORF">CLV30_12066</name>
</gene>
<dbReference type="AlphaFoldDB" id="A0A2P8DM35"/>
<evidence type="ECO:0000313" key="2">
    <source>
        <dbReference type="EMBL" id="PSK98280.1"/>
    </source>
</evidence>
<sequence>MAAAAALALAGCGDGEPSDASTTAKSGAPTATGGSTPAEDPEAAAVAEVEAAYQRYWDVVVAAENSGEDSYEHLKTVANELIVQEQVAEIRSMREDHITRDGAPQIGTPQVTVDGETARVESCVDEHTWNVYYKGELADQESDPQARVFDFKRDDDRWIVVDLVAKAEATITC</sequence>
<reference evidence="2 3" key="1">
    <citation type="submission" date="2018-03" db="EMBL/GenBank/DDBJ databases">
        <title>Genomic Encyclopedia of Archaeal and Bacterial Type Strains, Phase II (KMG-II): from individual species to whole genera.</title>
        <authorList>
            <person name="Goeker M."/>
        </authorList>
    </citation>
    <scope>NUCLEOTIDE SEQUENCE [LARGE SCALE GENOMIC DNA]</scope>
    <source>
        <strain evidence="2 3">DSM 45211</strain>
    </source>
</reference>
<comment type="caution">
    <text evidence="2">The sequence shown here is derived from an EMBL/GenBank/DDBJ whole genome shotgun (WGS) entry which is preliminary data.</text>
</comment>
<evidence type="ECO:0008006" key="4">
    <source>
        <dbReference type="Google" id="ProtNLM"/>
    </source>
</evidence>
<evidence type="ECO:0000256" key="1">
    <source>
        <dbReference type="SAM" id="MobiDB-lite"/>
    </source>
</evidence>
<name>A0A2P8DM35_9ACTN</name>
<feature type="compositionally biased region" description="Low complexity" evidence="1">
    <location>
        <begin position="1"/>
        <end position="10"/>
    </location>
</feature>
<feature type="region of interest" description="Disordered" evidence="1">
    <location>
        <begin position="1"/>
        <end position="42"/>
    </location>
</feature>
<organism evidence="2 3">
    <name type="scientific">Haloactinopolyspora alba</name>
    <dbReference type="NCBI Taxonomy" id="648780"/>
    <lineage>
        <taxon>Bacteria</taxon>
        <taxon>Bacillati</taxon>
        <taxon>Actinomycetota</taxon>
        <taxon>Actinomycetes</taxon>
        <taxon>Jiangellales</taxon>
        <taxon>Jiangellaceae</taxon>
        <taxon>Haloactinopolyspora</taxon>
    </lineage>
</organism>